<dbReference type="InterPro" id="IPR016102">
    <property type="entry name" value="Succinyl-CoA_synth-like"/>
</dbReference>
<evidence type="ECO:0000259" key="1">
    <source>
        <dbReference type="Pfam" id="PF13607"/>
    </source>
</evidence>
<dbReference type="Proteomes" id="UP000035721">
    <property type="component" value="Unassembled WGS sequence"/>
</dbReference>
<proteinExistence type="predicted"/>
<dbReference type="AlphaFoldDB" id="A0A077LZP4"/>
<gene>
    <name evidence="2" type="ORF">BN12_40041</name>
</gene>
<accession>A0A077LZP4</accession>
<dbReference type="SUPFAM" id="SSF52210">
    <property type="entry name" value="Succinyl-CoA synthetase domains"/>
    <property type="match status" value="1"/>
</dbReference>
<reference evidence="2 3" key="1">
    <citation type="journal article" date="2013" name="ISME J.">
        <title>A metabolic model for members of the genus Tetrasphaera involved in enhanced biological phosphorus removal.</title>
        <authorList>
            <person name="Kristiansen R."/>
            <person name="Nguyen H.T.T."/>
            <person name="Saunders A.M."/>
            <person name="Nielsen J.L."/>
            <person name="Wimmer R."/>
            <person name="Le V.Q."/>
            <person name="McIlroy S.J."/>
            <person name="Petrovski S."/>
            <person name="Seviour R.J."/>
            <person name="Calteau A."/>
            <person name="Nielsen K.L."/>
            <person name="Nielsen P.H."/>
        </authorList>
    </citation>
    <scope>NUCLEOTIDE SEQUENCE [LARGE SCALE GENOMIC DNA]</scope>
    <source>
        <strain evidence="2 3">T1-X7</strain>
    </source>
</reference>
<name>A0A077LZP4_9MICO</name>
<dbReference type="InterPro" id="IPR032875">
    <property type="entry name" value="Succ_CoA_lig_flav_dom"/>
</dbReference>
<organism evidence="2 3">
    <name type="scientific">Nostocoides japonicum T1-X7</name>
    <dbReference type="NCBI Taxonomy" id="1194083"/>
    <lineage>
        <taxon>Bacteria</taxon>
        <taxon>Bacillati</taxon>
        <taxon>Actinomycetota</taxon>
        <taxon>Actinomycetes</taxon>
        <taxon>Micrococcales</taxon>
        <taxon>Intrasporangiaceae</taxon>
        <taxon>Nostocoides</taxon>
    </lineage>
</organism>
<dbReference type="EMBL" id="CAJB01000334">
    <property type="protein sequence ID" value="CCH79071.1"/>
    <property type="molecule type" value="Genomic_DNA"/>
</dbReference>
<keyword evidence="3" id="KW-1185">Reference proteome</keyword>
<protein>
    <recommendedName>
        <fullName evidence="1">Succinyl-CoA synthetase-like flavodoxin domain-containing protein</fullName>
    </recommendedName>
</protein>
<dbReference type="STRING" id="1194083.BN12_40041"/>
<sequence>MSTVEADEGTRSAGAVGVVSDVSEDATRIGRLLRSRELELSAVVDVGDASDTGLLDALARMSRDRRVRVVLVIVGEPVSRDLAVRLAEVHRAVKPVVLLGGDDRQAVGVPPPAGPIRVTSLEEMADAAMLLVLQGLPPGRKVAVLTTEPPTLGTETDEELAQLSMLGPDLTQHTEMRIHFLSPGSTTRGAVLALPPRTTEGRVRDVVETLADDPGVDAVVLDRCASRALGSAPVMSGNPRQHHRRPPVIVAVDSLAVGHHRGSVPLFGTVHEALDSLARTCPRDDVRPTGSTAALRPS</sequence>
<feature type="domain" description="Succinyl-CoA synthetase-like flavodoxin" evidence="1">
    <location>
        <begin position="13"/>
        <end position="100"/>
    </location>
</feature>
<evidence type="ECO:0000313" key="3">
    <source>
        <dbReference type="Proteomes" id="UP000035721"/>
    </source>
</evidence>
<dbReference type="RefSeq" id="WP_048549702.1">
    <property type="nucleotide sequence ID" value="NZ_HF570958.1"/>
</dbReference>
<dbReference type="Pfam" id="PF13607">
    <property type="entry name" value="Succ_CoA_lig"/>
    <property type="match status" value="1"/>
</dbReference>
<dbReference type="Gene3D" id="3.40.50.261">
    <property type="entry name" value="Succinyl-CoA synthetase domains"/>
    <property type="match status" value="2"/>
</dbReference>
<evidence type="ECO:0000313" key="2">
    <source>
        <dbReference type="EMBL" id="CCH79071.1"/>
    </source>
</evidence>
<comment type="caution">
    <text evidence="2">The sequence shown here is derived from an EMBL/GenBank/DDBJ whole genome shotgun (WGS) entry which is preliminary data.</text>
</comment>